<dbReference type="Gene3D" id="2.60.40.1180">
    <property type="entry name" value="Golgi alpha-mannosidase II"/>
    <property type="match status" value="2"/>
</dbReference>
<dbReference type="InterPro" id="IPR013780">
    <property type="entry name" value="Glyco_hydro_b"/>
</dbReference>
<accession>A0A1H4JD49</accession>
<dbReference type="InterPro" id="IPR032109">
    <property type="entry name" value="Big_3_5"/>
</dbReference>
<name>A0A1H4JD49_9MICO</name>
<dbReference type="Pfam" id="PF02806">
    <property type="entry name" value="Alpha-amylase_C"/>
    <property type="match status" value="1"/>
</dbReference>
<dbReference type="CDD" id="cd11339">
    <property type="entry name" value="AmyAc_bac_CMD_like_2"/>
    <property type="match status" value="1"/>
</dbReference>
<dbReference type="Pfam" id="PF11852">
    <property type="entry name" value="Pullul_strch_C"/>
    <property type="match status" value="1"/>
</dbReference>
<dbReference type="CDD" id="cd02860">
    <property type="entry name" value="E_set_Pullulanase"/>
    <property type="match status" value="1"/>
</dbReference>
<dbReference type="Pfam" id="PF00128">
    <property type="entry name" value="Alpha-amylase"/>
    <property type="match status" value="1"/>
</dbReference>
<dbReference type="Pfam" id="PF17967">
    <property type="entry name" value="Pullulanase_N2"/>
    <property type="match status" value="1"/>
</dbReference>
<dbReference type="GO" id="GO:0051060">
    <property type="term" value="F:pullulanase activity"/>
    <property type="evidence" value="ECO:0007669"/>
    <property type="project" value="InterPro"/>
</dbReference>
<dbReference type="InterPro" id="IPR040671">
    <property type="entry name" value="Pullulanase_N2"/>
</dbReference>
<dbReference type="SUPFAM" id="SSF51445">
    <property type="entry name" value="(Trans)glycosidases"/>
    <property type="match status" value="2"/>
</dbReference>
<dbReference type="Pfam" id="PF22058">
    <property type="entry name" value="X25_BaPul_like"/>
    <property type="match status" value="3"/>
</dbReference>
<dbReference type="Pfam" id="PF02922">
    <property type="entry name" value="CBM_48"/>
    <property type="match status" value="1"/>
</dbReference>
<feature type="domain" description="Glycosyl hydrolase family 13 catalytic" evidence="2">
    <location>
        <begin position="178"/>
        <end position="630"/>
    </location>
</feature>
<protein>
    <submittedName>
        <fullName evidence="3">Alpha-1,6-glucosidases, pullulanase-type</fullName>
    </submittedName>
</protein>
<dbReference type="SUPFAM" id="SSF81296">
    <property type="entry name" value="E set domains"/>
    <property type="match status" value="2"/>
</dbReference>
<evidence type="ECO:0000259" key="2">
    <source>
        <dbReference type="SMART" id="SM00642"/>
    </source>
</evidence>
<comment type="similarity">
    <text evidence="1">Belongs to the glycosyl hydrolase 13 family.</text>
</comment>
<dbReference type="Gene3D" id="2.60.40.10">
    <property type="entry name" value="Immunoglobulins"/>
    <property type="match status" value="5"/>
</dbReference>
<proteinExistence type="inferred from homology"/>
<dbReference type="NCBIfam" id="TIGR02103">
    <property type="entry name" value="pullul_strch"/>
    <property type="match status" value="1"/>
</dbReference>
<organism evidence="3 4">
    <name type="scientific">Microbacterium hydrocarbonoxydans</name>
    <dbReference type="NCBI Taxonomy" id="273678"/>
    <lineage>
        <taxon>Bacteria</taxon>
        <taxon>Bacillati</taxon>
        <taxon>Actinomycetota</taxon>
        <taxon>Actinomycetes</taxon>
        <taxon>Micrococcales</taxon>
        <taxon>Microbacteriaceae</taxon>
        <taxon>Microbacterium</taxon>
    </lineage>
</organism>
<dbReference type="InterPro" id="IPR006047">
    <property type="entry name" value="GH13_cat_dom"/>
</dbReference>
<evidence type="ECO:0000313" key="4">
    <source>
        <dbReference type="Proteomes" id="UP000183750"/>
    </source>
</evidence>
<gene>
    <name evidence="3" type="ORF">SAMN04489807_0754</name>
</gene>
<dbReference type="SUPFAM" id="SSF51011">
    <property type="entry name" value="Glycosyl hydrolase domain"/>
    <property type="match status" value="2"/>
</dbReference>
<dbReference type="CDD" id="cd11341">
    <property type="entry name" value="AmyAc_Pullulanase_LD-like"/>
    <property type="match status" value="1"/>
</dbReference>
<dbReference type="SMART" id="SM00642">
    <property type="entry name" value="Aamy"/>
    <property type="match status" value="1"/>
</dbReference>
<dbReference type="Gene3D" id="2.60.40.1130">
    <property type="entry name" value="Rab geranylgeranyltransferase alpha-subunit, insert domain"/>
    <property type="match status" value="1"/>
</dbReference>
<dbReference type="Gene3D" id="3.20.20.80">
    <property type="entry name" value="Glycosidases"/>
    <property type="match status" value="2"/>
</dbReference>
<dbReference type="InterPro" id="IPR014756">
    <property type="entry name" value="Ig_E-set"/>
</dbReference>
<sequence length="2019" mass="213702">MSAAIREHRLFKSARSKTTASRPLALLAATALVVSGFGAAGTLGGSSAAAADRTVALVGSLQSELGCAADWAPDCTETELEPTGAEGIYSAEFEVPAGTWQYKVAVNDSWDEAYGLDGGADDIPLTVAGPTTLRFTFDDTLKRVGLESTDLRGGFTSDDEALIASPARQAGAGEQFYFVMTDRFANGDTANDTGGLEGDRLTTGFDPTDKGFYQGGDIAGIRENLDYIEGLGTSAIWLTPSFANKPVQGEGANASAGYHGYWITDFTRIDPHLGTNEELQALIADAHARDIKVYFDIITNHTADVIDYAEGQYSYIDQATSPYTDAAGTAFDPADHAGTDGFPELDLATSFPYTPVIDDSEADVKVPAWLNDPSLYHNRGDSTWSGESVTYGDFSGLDDLMTEHPTVVNGFVEVYDKWIDLGIDGFRIDTVKHVNFEFWEKWTADVLDYAHEKGNDDFFMFGEVYDADPVKLAPYVRDTDMNSILDFTFQSSAVSYASGNSAKGLQSLFAGDDRYTTPDSSATALPTFLGNHDMGRVGSFLQTTDAPLERDELAHELMFLTRGQPVVYYGDEQGFAGPGGDKDARQSLFATQVADYANQNLITGEQAGSVDRYATDAALYEHIAALSELRESNPALSEGAQIERYAASGAGVYAFSRVDADDKVEYLVAVNNAATAQTVDLTTLTADASYEVLYGDAASLATDAGAAASITVPALSAVVWKADSTVTAPSEAASVEVVVPAAGAGVTGQSAVQADIADQWAQTSFAWRVVGSEEWHALGTAEDTDPRVFHDIRDLANGTLVEYRAVTTDAAGNHAAASTYASVGNAVTLTAGEEPESPIDMVTVPGSLNSEMGCAGDWDPACEKAKLTLRADGVWEGAFDLPAGDYEYKAAINGSWAVNYGANGVPDGSNVTLTHAGGPITFYFDPRTNIVQSSADGPIVTLPGSLQDELGCAADWSPDCLGTLMADGDRDGVYEFSTADLPTGAYELKVAHGLSWAENYGADGVPGGANISFSAAEGSVTSFRYTLATHVLEVVSADPQLPGTGEQRAQWVDAETIAWPATLGSVDKAAYQLYSSADASLAVADGDIAGGESIALEVIEGGLTDEQLARFPALDGYLALRVTDADAAALLRAQLAVVQRDETGAPSAFTGVQIAGVLDDLYAAALDDVDLGVTFSGKKPTFRLWAPTAQSATLLTWDEGAEGDPARHEAAWDAASGVWSVAGAKDLKGDEFLWEVVVYAPTAGAIETNRVTDPYSTALTLNSRRSVAIDLDDKAWQPKQWQKAEAPVVERAVDRAIYELHIRDFSISDETVPADERGTYLAFTRDSAGTDQLKQLADAGINTVHLLPSFDIASIEEDRAAQAVPDCDLASFGPADAAQQACIQAVADADGFNWGYDPYHYSTPEGSYAVDADGGARVSEFRSMVGALHDMDLQVVLDEVFNHTAASGQAEKSVLDQVVPGYYHRLNAAGGVETSTCCQNVATEHLAAQKLMVDSIVTWARDYKVDGFRFDLMGHHSTTNMQAIRDALDALTLAKDGVDGSAIHLYGEGWNFGEVADDALFEQATQGQLGGTGIGTFNDRLRDAVHGGSPVDSSSTFRQGFGTGLGTDPNGDPINGTVEQALADLGHETDLVKLGLAGNLRDFEFTTSDGSVTAGEAIDYRGSAAGYADQPDETINYVDAHDNETLYDLSVLKLPVDTTMADRVRMNTLELATVTLSQSPSFWHAGTELLRSKSLDRNSYNSGDWFNRIDWTGQESTFGSGLPTAADNEEKWPIMAPLLADPALKPAAADMAAAEASALDLLRIRDEVDLLRLGSAELIQQKVTFPNGGAGAAPGVILMQIDDLTGPDADADLDGALVAFNSSPAPVTQTVAGLAGRSFALTPAQANGADAVVKTTTWDAATGTVTIPARSVAVLVDDQVQPIDTRVRASSDLLVKSGKSATVKVTVAADDGSAPVGTVTVHDRGKVVATVELAPSDKGRVTVSVPKLSRGVHLLTVRFDGTEPWQDSRSTRSLPVIVY</sequence>
<evidence type="ECO:0000256" key="1">
    <source>
        <dbReference type="ARBA" id="ARBA00008061"/>
    </source>
</evidence>
<dbReference type="InterPro" id="IPR054409">
    <property type="entry name" value="X25_BaPul-like"/>
</dbReference>
<evidence type="ECO:0000313" key="3">
    <source>
        <dbReference type="EMBL" id="SEB44279.1"/>
    </source>
</evidence>
<dbReference type="InterPro" id="IPR011839">
    <property type="entry name" value="Pullul_strch"/>
</dbReference>
<reference evidence="4" key="1">
    <citation type="submission" date="2016-10" db="EMBL/GenBank/DDBJ databases">
        <authorList>
            <person name="Varghese N."/>
            <person name="Submissions S."/>
        </authorList>
    </citation>
    <scope>NUCLEOTIDE SEQUENCE [LARGE SCALE GENOMIC DNA]</scope>
    <source>
        <strain evidence="4">DSM 16089</strain>
    </source>
</reference>
<dbReference type="Pfam" id="PF16640">
    <property type="entry name" value="Big_3_5"/>
    <property type="match status" value="1"/>
</dbReference>
<keyword evidence="4" id="KW-1185">Reference proteome</keyword>
<dbReference type="InterPro" id="IPR004193">
    <property type="entry name" value="Glyco_hydro_13_N"/>
</dbReference>
<dbReference type="GO" id="GO:0005975">
    <property type="term" value="P:carbohydrate metabolic process"/>
    <property type="evidence" value="ECO:0007669"/>
    <property type="project" value="InterPro"/>
</dbReference>
<dbReference type="InterPro" id="IPR024561">
    <property type="entry name" value="Pullul_strch_C"/>
</dbReference>
<dbReference type="EMBL" id="FNSQ01000005">
    <property type="protein sequence ID" value="SEB44279.1"/>
    <property type="molecule type" value="Genomic_DNA"/>
</dbReference>
<dbReference type="Proteomes" id="UP000183750">
    <property type="component" value="Unassembled WGS sequence"/>
</dbReference>
<dbReference type="InterPro" id="IPR006048">
    <property type="entry name" value="A-amylase/branching_C"/>
</dbReference>
<dbReference type="GO" id="GO:0043169">
    <property type="term" value="F:cation binding"/>
    <property type="evidence" value="ECO:0007669"/>
    <property type="project" value="InterPro"/>
</dbReference>
<dbReference type="CDD" id="cd12962">
    <property type="entry name" value="X25_BaPul_like"/>
    <property type="match status" value="3"/>
</dbReference>
<dbReference type="InterPro" id="IPR013783">
    <property type="entry name" value="Ig-like_fold"/>
</dbReference>
<dbReference type="PANTHER" id="PTHR43002">
    <property type="entry name" value="GLYCOGEN DEBRANCHING ENZYME"/>
    <property type="match status" value="1"/>
</dbReference>
<dbReference type="InterPro" id="IPR017853">
    <property type="entry name" value="GH"/>
</dbReference>